<dbReference type="OrthoDB" id="8282301at2"/>
<evidence type="ECO:0000313" key="2">
    <source>
        <dbReference type="Proteomes" id="UP000219167"/>
    </source>
</evidence>
<reference evidence="1 2" key="1">
    <citation type="submission" date="2017-08" db="EMBL/GenBank/DDBJ databases">
        <authorList>
            <person name="de Groot N.N."/>
        </authorList>
    </citation>
    <scope>NUCLEOTIDE SEQUENCE [LARGE SCALE GENOMIC DNA]</scope>
    <source>
        <strain evidence="1 2">JC85</strain>
    </source>
</reference>
<accession>A0A285USM1</accession>
<proteinExistence type="predicted"/>
<keyword evidence="2" id="KW-1185">Reference proteome</keyword>
<dbReference type="Proteomes" id="UP000219167">
    <property type="component" value="Unassembled WGS sequence"/>
</dbReference>
<protein>
    <recommendedName>
        <fullName evidence="3">Cold-shock protein</fullName>
    </recommendedName>
</protein>
<dbReference type="EMBL" id="OBQD01000013">
    <property type="protein sequence ID" value="SOC44915.1"/>
    <property type="molecule type" value="Genomic_DNA"/>
</dbReference>
<name>A0A285USM1_9HYPH</name>
<dbReference type="RefSeq" id="WP_141402083.1">
    <property type="nucleotide sequence ID" value="NZ_OBQD01000013.1"/>
</dbReference>
<sequence>MPRHQYRPGDTVILKARVLGSTQPQGTGRIVSQLPETNGSLRYRVQFSSENFERSIEQDEIDTVVSATTAHRPHRVADNGGIGSWVKTNAIRTRK</sequence>
<evidence type="ECO:0000313" key="1">
    <source>
        <dbReference type="EMBL" id="SOC44915.1"/>
    </source>
</evidence>
<dbReference type="AlphaFoldDB" id="A0A285USM1"/>
<organism evidence="1 2">
    <name type="scientific">Rhizobium subbaraonis</name>
    <dbReference type="NCBI Taxonomy" id="908946"/>
    <lineage>
        <taxon>Bacteria</taxon>
        <taxon>Pseudomonadati</taxon>
        <taxon>Pseudomonadota</taxon>
        <taxon>Alphaproteobacteria</taxon>
        <taxon>Hyphomicrobiales</taxon>
        <taxon>Rhizobiaceae</taxon>
        <taxon>Rhizobium/Agrobacterium group</taxon>
        <taxon>Rhizobium</taxon>
    </lineage>
</organism>
<evidence type="ECO:0008006" key="3">
    <source>
        <dbReference type="Google" id="ProtNLM"/>
    </source>
</evidence>
<gene>
    <name evidence="1" type="ORF">SAMN05892877_113160</name>
</gene>